<proteinExistence type="predicted"/>
<gene>
    <name evidence="4" type="ORF">BEMITA_LOCUS510</name>
</gene>
<dbReference type="Pfam" id="PF22936">
    <property type="entry name" value="Pol_BBD"/>
    <property type="match status" value="1"/>
</dbReference>
<name>A0A9N9ZZ67_BEMTA</name>
<dbReference type="Proteomes" id="UP001152759">
    <property type="component" value="Chromosome 1"/>
</dbReference>
<dbReference type="PROSITE" id="PS50158">
    <property type="entry name" value="ZF_CCHC"/>
    <property type="match status" value="1"/>
</dbReference>
<evidence type="ECO:0000313" key="4">
    <source>
        <dbReference type="EMBL" id="CAH0380794.1"/>
    </source>
</evidence>
<accession>A0A9N9ZZ67</accession>
<dbReference type="PANTHER" id="PTHR47481:SF34">
    <property type="entry name" value="CCHC-TYPE DOMAIN-CONTAINING PROTEIN"/>
    <property type="match status" value="1"/>
</dbReference>
<dbReference type="AlphaFoldDB" id="A0A9N9ZZ67"/>
<evidence type="ECO:0000256" key="2">
    <source>
        <dbReference type="SAM" id="MobiDB-lite"/>
    </source>
</evidence>
<dbReference type="EMBL" id="OU963862">
    <property type="protein sequence ID" value="CAH0380794.1"/>
    <property type="molecule type" value="Genomic_DNA"/>
</dbReference>
<dbReference type="GO" id="GO:0003676">
    <property type="term" value="F:nucleic acid binding"/>
    <property type="evidence" value="ECO:0007669"/>
    <property type="project" value="InterPro"/>
</dbReference>
<evidence type="ECO:0000259" key="3">
    <source>
        <dbReference type="PROSITE" id="PS50158"/>
    </source>
</evidence>
<feature type="domain" description="CCHC-type" evidence="3">
    <location>
        <begin position="251"/>
        <end position="264"/>
    </location>
</feature>
<dbReference type="Pfam" id="PF14223">
    <property type="entry name" value="Retrotran_gag_2"/>
    <property type="match status" value="1"/>
</dbReference>
<organism evidence="4 5">
    <name type="scientific">Bemisia tabaci</name>
    <name type="common">Sweetpotato whitefly</name>
    <name type="synonym">Aleurodes tabaci</name>
    <dbReference type="NCBI Taxonomy" id="7038"/>
    <lineage>
        <taxon>Eukaryota</taxon>
        <taxon>Metazoa</taxon>
        <taxon>Ecdysozoa</taxon>
        <taxon>Arthropoda</taxon>
        <taxon>Hexapoda</taxon>
        <taxon>Insecta</taxon>
        <taxon>Pterygota</taxon>
        <taxon>Neoptera</taxon>
        <taxon>Paraneoptera</taxon>
        <taxon>Hemiptera</taxon>
        <taxon>Sternorrhyncha</taxon>
        <taxon>Aleyrodoidea</taxon>
        <taxon>Aleyrodidae</taxon>
        <taxon>Aleyrodinae</taxon>
        <taxon>Bemisia</taxon>
    </lineage>
</organism>
<dbReference type="PANTHER" id="PTHR47481">
    <property type="match status" value="1"/>
</dbReference>
<keyword evidence="1" id="KW-0862">Zinc</keyword>
<sequence length="451" mass="49637">MSGDHKTKRNIKPFDGTKYSIWKLRVRAVLAELKVLSAVDSVTTVTTQTASGDNSVASGASEISDDSDLKAKNVILEYLADSHIHFVSNEKSARDIFLSLDAIYERKSLAAQISIKKKLLALKFQGQSDLMKFFTVFDDLMTELSAAGATLTESDKVAHLLVTLPSSYDGIVTAIETLSENNLTLAFVKTRLLDHETKLKGDDDTSPKVLLLDHQKRKFPLKGSKFNSQKFNPNIKKKNNFKPFQKKSMGCFHCGRKNHVIKDCIYRRNQSSQNSPRPNLKSVKVKDKDDYSPESANISAFAFMAGESQGNQEAGFWILDSGASAHISKTDAFFNSSVTLDPPMKIAIAKSGAFITALKKGNINVTTQSGFSGLLEDVLFCPEVPHNLLSVKKIQEAGFTVTFDQKGVQITKGSTVFFKGDQPADLLTKPLPTPTFLKFRAEFGLQSASTE</sequence>
<reference evidence="4" key="1">
    <citation type="submission" date="2021-12" db="EMBL/GenBank/DDBJ databases">
        <authorList>
            <person name="King R."/>
        </authorList>
    </citation>
    <scope>NUCLEOTIDE SEQUENCE</scope>
</reference>
<feature type="compositionally biased region" description="Polar residues" evidence="2">
    <location>
        <begin position="268"/>
        <end position="277"/>
    </location>
</feature>
<dbReference type="InterPro" id="IPR054722">
    <property type="entry name" value="PolX-like_BBD"/>
</dbReference>
<dbReference type="GO" id="GO:0008270">
    <property type="term" value="F:zinc ion binding"/>
    <property type="evidence" value="ECO:0007669"/>
    <property type="project" value="UniProtKB-KW"/>
</dbReference>
<keyword evidence="1" id="KW-0479">Metal-binding</keyword>
<dbReference type="InterPro" id="IPR001878">
    <property type="entry name" value="Znf_CCHC"/>
</dbReference>
<evidence type="ECO:0000313" key="5">
    <source>
        <dbReference type="Proteomes" id="UP001152759"/>
    </source>
</evidence>
<keyword evidence="5" id="KW-1185">Reference proteome</keyword>
<keyword evidence="1" id="KW-0863">Zinc-finger</keyword>
<evidence type="ECO:0000256" key="1">
    <source>
        <dbReference type="PROSITE-ProRule" id="PRU00047"/>
    </source>
</evidence>
<feature type="region of interest" description="Disordered" evidence="2">
    <location>
        <begin position="267"/>
        <end position="291"/>
    </location>
</feature>
<protein>
    <recommendedName>
        <fullName evidence="3">CCHC-type domain-containing protein</fullName>
    </recommendedName>
</protein>